<dbReference type="Pfam" id="PF08242">
    <property type="entry name" value="Methyltransf_12"/>
    <property type="match status" value="1"/>
</dbReference>
<dbReference type="InterPro" id="IPR029063">
    <property type="entry name" value="SAM-dependent_MTases_sf"/>
</dbReference>
<keyword evidence="2 4" id="KW-0489">Methyltransferase</keyword>
<dbReference type="EMBL" id="CAJPVJ010000467">
    <property type="protein sequence ID" value="CAG2162570.1"/>
    <property type="molecule type" value="Genomic_DNA"/>
</dbReference>
<keyword evidence="3 4" id="KW-0808">Transferase</keyword>
<dbReference type="Proteomes" id="UP000728032">
    <property type="component" value="Unassembled WGS sequence"/>
</dbReference>
<evidence type="ECO:0000256" key="1">
    <source>
        <dbReference type="ARBA" id="ARBA00009725"/>
    </source>
</evidence>
<protein>
    <recommendedName>
        <fullName evidence="4">tRNA N(3)-methylcytidine methyltransferase</fullName>
        <ecNumber evidence="4">2.1.1.-</ecNumber>
    </recommendedName>
</protein>
<keyword evidence="7" id="KW-1185">Reference proteome</keyword>
<feature type="domain" description="Methyltransferase type 12" evidence="5">
    <location>
        <begin position="124"/>
        <end position="227"/>
    </location>
</feature>
<sequence>MSESDPKSDPKSDKRTQFGSRYLTDESNVFQHNAWDDVEWDETFKETIEAKVMENSVKRVSDERVDHLDKNANIFWDQFYDKHENKFFKDRHWLLTEFPELNTTAKSSQESDSEAIEWPTVNILELGCGVGNTVFPVLQINSNPNLMIYCCDFSSTAISLVKGNALYDQKRCNAFTLDITGEDWTVPFPKCSLNVVTMIFVLSAIDPNRMQNVINKIGEYLKVGGLLLFRDYGRYDMTQVRFKAGHCLKDNFYVRGDGTRAYFFTQEEIDSMLTSAGLKKLFLRSDKRLQVNRAKQVRMYRVWIQAKYCKQ</sequence>
<evidence type="ECO:0000313" key="7">
    <source>
        <dbReference type="Proteomes" id="UP000728032"/>
    </source>
</evidence>
<evidence type="ECO:0000313" key="6">
    <source>
        <dbReference type="EMBL" id="CAD7639726.1"/>
    </source>
</evidence>
<dbReference type="AlphaFoldDB" id="A0A7R9LDQ2"/>
<dbReference type="InterPro" id="IPR026113">
    <property type="entry name" value="METTL2/6/8-like"/>
</dbReference>
<proteinExistence type="inferred from homology"/>
<dbReference type="SUPFAM" id="SSF53335">
    <property type="entry name" value="S-adenosyl-L-methionine-dependent methyltransferases"/>
    <property type="match status" value="1"/>
</dbReference>
<evidence type="ECO:0000259" key="5">
    <source>
        <dbReference type="Pfam" id="PF08242"/>
    </source>
</evidence>
<dbReference type="OrthoDB" id="417697at2759"/>
<evidence type="ECO:0000256" key="3">
    <source>
        <dbReference type="ARBA" id="ARBA00022679"/>
    </source>
</evidence>
<dbReference type="GO" id="GO:0032259">
    <property type="term" value="P:methylation"/>
    <property type="evidence" value="ECO:0007669"/>
    <property type="project" value="UniProtKB-KW"/>
</dbReference>
<dbReference type="GO" id="GO:0052735">
    <property type="term" value="F:tRNA (cytidine-3-)-methyltransferase activity"/>
    <property type="evidence" value="ECO:0007669"/>
    <property type="project" value="TreeGrafter"/>
</dbReference>
<evidence type="ECO:0000256" key="4">
    <source>
        <dbReference type="PIRNR" id="PIRNR037755"/>
    </source>
</evidence>
<dbReference type="EC" id="2.1.1.-" evidence="4"/>
<name>A0A7R9LDQ2_9ACAR</name>
<organism evidence="6">
    <name type="scientific">Oppiella nova</name>
    <dbReference type="NCBI Taxonomy" id="334625"/>
    <lineage>
        <taxon>Eukaryota</taxon>
        <taxon>Metazoa</taxon>
        <taxon>Ecdysozoa</taxon>
        <taxon>Arthropoda</taxon>
        <taxon>Chelicerata</taxon>
        <taxon>Arachnida</taxon>
        <taxon>Acari</taxon>
        <taxon>Acariformes</taxon>
        <taxon>Sarcoptiformes</taxon>
        <taxon>Oribatida</taxon>
        <taxon>Brachypylina</taxon>
        <taxon>Oppioidea</taxon>
        <taxon>Oppiidae</taxon>
        <taxon>Oppiella</taxon>
    </lineage>
</organism>
<reference evidence="6" key="1">
    <citation type="submission" date="2020-11" db="EMBL/GenBank/DDBJ databases">
        <authorList>
            <person name="Tran Van P."/>
        </authorList>
    </citation>
    <scope>NUCLEOTIDE SEQUENCE</scope>
</reference>
<gene>
    <name evidence="6" type="ORF">ONB1V03_LOCUS2162</name>
</gene>
<dbReference type="Gene3D" id="3.40.50.150">
    <property type="entry name" value="Vaccinia Virus protein VP39"/>
    <property type="match status" value="1"/>
</dbReference>
<dbReference type="PANTHER" id="PTHR22809:SF11">
    <property type="entry name" value="TRNA N(3)-METHYLCYTIDINE METHYLTRANSFERASE METTL2"/>
    <property type="match status" value="1"/>
</dbReference>
<dbReference type="InterPro" id="IPR013217">
    <property type="entry name" value="Methyltransf_12"/>
</dbReference>
<accession>A0A7R9LDQ2</accession>
<comment type="similarity">
    <text evidence="1 4">Belongs to the methyltransferase superfamily. METL family.</text>
</comment>
<evidence type="ECO:0000256" key="2">
    <source>
        <dbReference type="ARBA" id="ARBA00022603"/>
    </source>
</evidence>
<dbReference type="PANTHER" id="PTHR22809">
    <property type="entry name" value="METHYLTRANSFERASE-RELATED"/>
    <property type="match status" value="1"/>
</dbReference>
<dbReference type="EMBL" id="OC915292">
    <property type="protein sequence ID" value="CAD7639726.1"/>
    <property type="molecule type" value="Genomic_DNA"/>
</dbReference>
<dbReference type="PIRSF" id="PIRSF037755">
    <property type="entry name" value="Mettl2_prd"/>
    <property type="match status" value="1"/>
</dbReference>
<comment type="function">
    <text evidence="4">S-adenosyl-L-methionine-dependent methyltransferase.</text>
</comment>
<dbReference type="CDD" id="cd02440">
    <property type="entry name" value="AdoMet_MTases"/>
    <property type="match status" value="1"/>
</dbReference>